<dbReference type="PANTHER" id="PTHR48261:SF2">
    <property type="entry name" value="ACETYLGLUCOSAMINYLTRANSFERASE"/>
    <property type="match status" value="1"/>
</dbReference>
<name>A0A0R3SVK7_HYMDI</name>
<accession>A0A0R3SVK7</accession>
<feature type="transmembrane region" description="Helical" evidence="9">
    <location>
        <begin position="12"/>
        <end position="31"/>
    </location>
</feature>
<evidence type="ECO:0000256" key="1">
    <source>
        <dbReference type="ARBA" id="ARBA00004648"/>
    </source>
</evidence>
<dbReference type="GO" id="GO:0015012">
    <property type="term" value="P:heparan sulfate proteoglycan biosynthetic process"/>
    <property type="evidence" value="ECO:0007669"/>
    <property type="project" value="UniProtKB-ARBA"/>
</dbReference>
<dbReference type="InterPro" id="IPR004263">
    <property type="entry name" value="Exostosin"/>
</dbReference>
<evidence type="ECO:0000259" key="11">
    <source>
        <dbReference type="Pfam" id="PF09258"/>
    </source>
</evidence>
<evidence type="ECO:0000256" key="8">
    <source>
        <dbReference type="ARBA" id="ARBA00023157"/>
    </source>
</evidence>
<dbReference type="Gene3D" id="3.90.550.10">
    <property type="entry name" value="Spore Coat Polysaccharide Biosynthesis Protein SpsA, Chain A"/>
    <property type="match status" value="1"/>
</dbReference>
<dbReference type="PANTHER" id="PTHR48261">
    <property type="entry name" value="ACETYLGLUCOSAMINYLTRANSFERASE"/>
    <property type="match status" value="1"/>
</dbReference>
<keyword evidence="6 9" id="KW-1133">Transmembrane helix</keyword>
<dbReference type="GO" id="GO:0005789">
    <property type="term" value="C:endoplasmic reticulum membrane"/>
    <property type="evidence" value="ECO:0007669"/>
    <property type="project" value="UniProtKB-SubCell"/>
</dbReference>
<comment type="subcellular location">
    <subcellularLocation>
        <location evidence="1">Endoplasmic reticulum membrane</location>
        <topology evidence="1">Single-pass type II membrane protein</topology>
    </subcellularLocation>
</comment>
<evidence type="ECO:0000256" key="7">
    <source>
        <dbReference type="ARBA" id="ARBA00023136"/>
    </source>
</evidence>
<evidence type="ECO:0000313" key="12">
    <source>
        <dbReference type="EMBL" id="VDL62000.1"/>
    </source>
</evidence>
<dbReference type="InterPro" id="IPR015338">
    <property type="entry name" value="GT64_dom"/>
</dbReference>
<keyword evidence="4 9" id="KW-0812">Transmembrane</keyword>
<dbReference type="STRING" id="6216.A0A0R3SVK7"/>
<dbReference type="OrthoDB" id="5954868at2759"/>
<reference evidence="12 13" key="2">
    <citation type="submission" date="2018-11" db="EMBL/GenBank/DDBJ databases">
        <authorList>
            <consortium name="Pathogen Informatics"/>
        </authorList>
    </citation>
    <scope>NUCLEOTIDE SEQUENCE [LARGE SCALE GENOMIC DNA]</scope>
</reference>
<dbReference type="GO" id="GO:0016757">
    <property type="term" value="F:glycosyltransferase activity"/>
    <property type="evidence" value="ECO:0007669"/>
    <property type="project" value="InterPro"/>
</dbReference>
<evidence type="ECO:0000256" key="4">
    <source>
        <dbReference type="ARBA" id="ARBA00022692"/>
    </source>
</evidence>
<dbReference type="EMBL" id="UYSG01011343">
    <property type="protein sequence ID" value="VDL62000.1"/>
    <property type="molecule type" value="Genomic_DNA"/>
</dbReference>
<evidence type="ECO:0000256" key="9">
    <source>
        <dbReference type="SAM" id="Phobius"/>
    </source>
</evidence>
<dbReference type="Proteomes" id="UP000274504">
    <property type="component" value="Unassembled WGS sequence"/>
</dbReference>
<proteinExistence type="inferred from homology"/>
<evidence type="ECO:0000259" key="10">
    <source>
        <dbReference type="Pfam" id="PF03016"/>
    </source>
</evidence>
<reference evidence="14" key="1">
    <citation type="submission" date="2017-02" db="UniProtKB">
        <authorList>
            <consortium name="WormBaseParasite"/>
        </authorList>
    </citation>
    <scope>IDENTIFICATION</scope>
</reference>
<keyword evidence="5" id="KW-0256">Endoplasmic reticulum</keyword>
<evidence type="ECO:0000256" key="2">
    <source>
        <dbReference type="ARBA" id="ARBA00010271"/>
    </source>
</evidence>
<dbReference type="Pfam" id="PF09258">
    <property type="entry name" value="Glyco_transf_64"/>
    <property type="match status" value="1"/>
</dbReference>
<sequence>MKRYIMKTLLCLKWKTLCFLPVFCFLIILITRNSKMSEQDQSFVEQNFQPPLRMESESQVLQCSMDNCFDSSRCSQLKVFTSHTLYCTMYPFVYVYPDDPNSPKISTNYRKILSVIRRSPFYTNKPEEACIFVPSLDTLDRDPRSHHYITDLYKRLNQLQYWSSQPAVGRQASLHRPGMNHLLFILFSGTWPHYDVDDLNMDVGSAMLARASASKVRMRQGFDISFPLVTSDYPEAGQIPRYSSPPDARIHLKLMASFKACFNCFTIFRVSYEELLHNSTFCLIPRGRRLGSFRFLEALEAGCIPVLLANDWELPFAEVIDWSHAAILADERTLSRLPVLLRNIPESRIVQMREKVRFIWSSYFRSADTIVHATLLLIFDRLTLRRRNYELWNRSPGRILFSESINIRDCSYPSSDLPVRCQHTIDRGFTLLVAIRQPFCSDYLDRLKKLASVFTKSSRLKKVVLVWQCSFPPPLSEKAIAVQIYNSLPVELSFAPPTLKSAGPSTDIIPSPSNRFRPSSNQIPTLAVWSVELDVANTITLSQVEAAYDLWLQYPHKLIGFTPRTHIWSTTEKTWTYSTNATSQGNFSMVLLNAAVYHRYYQNLYWKLTTEAMRETVDTMATGEDILFNCVVGYSSQSAPLLLSTNDKVPQSSHFAPSELINYMGIMESGTNQSRPKVKPDEVLTYRHTCLRAFANAFQALHLSASFADPENGKHFGLANSMQYPFLPLYYSNLRFVTSQT</sequence>
<organism evidence="14">
    <name type="scientific">Hymenolepis diminuta</name>
    <name type="common">Rat tapeworm</name>
    <dbReference type="NCBI Taxonomy" id="6216"/>
    <lineage>
        <taxon>Eukaryota</taxon>
        <taxon>Metazoa</taxon>
        <taxon>Spiralia</taxon>
        <taxon>Lophotrochozoa</taxon>
        <taxon>Platyhelminthes</taxon>
        <taxon>Cestoda</taxon>
        <taxon>Eucestoda</taxon>
        <taxon>Cyclophyllidea</taxon>
        <taxon>Hymenolepididae</taxon>
        <taxon>Hymenolepis</taxon>
    </lineage>
</organism>
<feature type="domain" description="Exostosin GT47" evidence="10">
    <location>
        <begin position="93"/>
        <end position="343"/>
    </location>
</feature>
<dbReference type="InterPro" id="IPR040911">
    <property type="entry name" value="Exostosin_GT47"/>
</dbReference>
<dbReference type="Pfam" id="PF03016">
    <property type="entry name" value="Exostosin_GT47"/>
    <property type="match status" value="1"/>
</dbReference>
<keyword evidence="8" id="KW-1015">Disulfide bond</keyword>
<dbReference type="InterPro" id="IPR029044">
    <property type="entry name" value="Nucleotide-diphossugar_trans"/>
</dbReference>
<gene>
    <name evidence="12" type="ORF">HDID_LOCUS9615</name>
</gene>
<evidence type="ECO:0000313" key="14">
    <source>
        <dbReference type="WBParaSite" id="HDID_0000961701-mRNA-1"/>
    </source>
</evidence>
<protein>
    <submittedName>
        <fullName evidence="14">Exostosin domain-containing protein</fullName>
    </submittedName>
</protein>
<evidence type="ECO:0000256" key="3">
    <source>
        <dbReference type="ARBA" id="ARBA00022679"/>
    </source>
</evidence>
<dbReference type="WBParaSite" id="HDID_0000961701-mRNA-1">
    <property type="protein sequence ID" value="HDID_0000961701-mRNA-1"/>
    <property type="gene ID" value="HDID_0000961701"/>
</dbReference>
<feature type="domain" description="Glycosyl transferase 64" evidence="11">
    <location>
        <begin position="444"/>
        <end position="705"/>
    </location>
</feature>
<dbReference type="AlphaFoldDB" id="A0A0R3SVK7"/>
<evidence type="ECO:0000256" key="6">
    <source>
        <dbReference type="ARBA" id="ARBA00022989"/>
    </source>
</evidence>
<evidence type="ECO:0000313" key="13">
    <source>
        <dbReference type="Proteomes" id="UP000274504"/>
    </source>
</evidence>
<keyword evidence="7 9" id="KW-0472">Membrane</keyword>
<comment type="similarity">
    <text evidence="2">Belongs to the glycosyltransferase 47 family.</text>
</comment>
<keyword evidence="3" id="KW-0808">Transferase</keyword>
<evidence type="ECO:0000256" key="5">
    <source>
        <dbReference type="ARBA" id="ARBA00022824"/>
    </source>
</evidence>